<evidence type="ECO:0000256" key="7">
    <source>
        <dbReference type="HAMAP-Rule" id="MF_00159"/>
    </source>
</evidence>
<keyword evidence="5 7" id="KW-0411">Iron-sulfur</keyword>
<dbReference type="GO" id="GO:0141197">
    <property type="term" value="F:4-hydroxy-3-methylbut-2-enyl-diphosphate synthase activity (flavodoxin)"/>
    <property type="evidence" value="ECO:0007669"/>
    <property type="project" value="UniProtKB-EC"/>
</dbReference>
<accession>A0ABV5ZNN3</accession>
<keyword evidence="6 7" id="KW-0414">Isoprene biosynthesis</keyword>
<dbReference type="InterPro" id="IPR045854">
    <property type="entry name" value="NO2/SO3_Rdtase_4Fe4S_sf"/>
</dbReference>
<dbReference type="InterPro" id="IPR017178">
    <property type="entry name" value="IspG_atypical"/>
</dbReference>
<reference evidence="11 12" key="1">
    <citation type="submission" date="2024-09" db="EMBL/GenBank/DDBJ databases">
        <authorList>
            <person name="Sun Q."/>
            <person name="Mori K."/>
        </authorList>
    </citation>
    <scope>NUCLEOTIDE SEQUENCE [LARGE SCALE GENOMIC DNA]</scope>
    <source>
        <strain evidence="11 12">ATCC 51272</strain>
    </source>
</reference>
<organism evidence="11 12">
    <name type="scientific">Hallella seregens ATCC 51272</name>
    <dbReference type="NCBI Taxonomy" id="1336250"/>
    <lineage>
        <taxon>Bacteria</taxon>
        <taxon>Pseudomonadati</taxon>
        <taxon>Bacteroidota</taxon>
        <taxon>Bacteroidia</taxon>
        <taxon>Bacteroidales</taxon>
        <taxon>Prevotellaceae</taxon>
        <taxon>Hallella</taxon>
    </lineage>
</organism>
<dbReference type="InterPro" id="IPR058578">
    <property type="entry name" value="IspG_TIM"/>
</dbReference>
<evidence type="ECO:0000256" key="1">
    <source>
        <dbReference type="ARBA" id="ARBA00022485"/>
    </source>
</evidence>
<feature type="binding site" evidence="7">
    <location>
        <position position="572"/>
    </location>
    <ligand>
        <name>[4Fe-4S] cluster</name>
        <dbReference type="ChEBI" id="CHEBI:49883"/>
    </ligand>
</feature>
<keyword evidence="2 7" id="KW-0479">Metal-binding</keyword>
<comment type="pathway">
    <text evidence="7">Isoprenoid biosynthesis; isopentenyl diphosphate biosynthesis via DXP pathway; isopentenyl diphosphate from 1-deoxy-D-xylulose 5-phosphate: step 5/6.</text>
</comment>
<dbReference type="PANTHER" id="PTHR30454:SF0">
    <property type="entry name" value="4-HYDROXY-3-METHYLBUT-2-EN-1-YL DIPHOSPHATE SYNTHASE (FERREDOXIN), CHLOROPLASTIC"/>
    <property type="match status" value="1"/>
</dbReference>
<keyword evidence="12" id="KW-1185">Reference proteome</keyword>
<comment type="caution">
    <text evidence="11">The sequence shown here is derived from an EMBL/GenBank/DDBJ whole genome shotgun (WGS) entry which is preliminary data.</text>
</comment>
<dbReference type="Pfam" id="PF04551">
    <property type="entry name" value="GcpE"/>
    <property type="match status" value="1"/>
</dbReference>
<dbReference type="PANTHER" id="PTHR30454">
    <property type="entry name" value="4-HYDROXY-3-METHYLBUT-2-EN-1-YL DIPHOSPHATE SYNTHASE"/>
    <property type="match status" value="1"/>
</dbReference>
<comment type="similarity">
    <text evidence="7">Belongs to the IspG family.</text>
</comment>
<gene>
    <name evidence="7" type="primary">ispG</name>
    <name evidence="11" type="ORF">ACFFK8_10950</name>
</gene>
<evidence type="ECO:0000256" key="4">
    <source>
        <dbReference type="ARBA" id="ARBA00023004"/>
    </source>
</evidence>
<keyword evidence="3 7" id="KW-0560">Oxidoreductase</keyword>
<protein>
    <recommendedName>
        <fullName evidence="7">4-hydroxy-3-methylbut-2-en-1-yl diphosphate synthase (flavodoxin)</fullName>
        <ecNumber evidence="7">1.17.7.3</ecNumber>
    </recommendedName>
    <alternativeName>
        <fullName evidence="7">1-hydroxy-2-methyl-2-(E)-butenyl 4-diphosphate synthase</fullName>
    </alternativeName>
</protein>
<evidence type="ECO:0000256" key="8">
    <source>
        <dbReference type="SAM" id="MobiDB-lite"/>
    </source>
</evidence>
<dbReference type="InterPro" id="IPR058579">
    <property type="entry name" value="IspG_C"/>
</dbReference>
<dbReference type="SUPFAM" id="SSF56014">
    <property type="entry name" value="Nitrite and sulphite reductase 4Fe-4S domain-like"/>
    <property type="match status" value="1"/>
</dbReference>
<dbReference type="Pfam" id="PF26540">
    <property type="entry name" value="GcpE_C"/>
    <property type="match status" value="1"/>
</dbReference>
<evidence type="ECO:0000256" key="2">
    <source>
        <dbReference type="ARBA" id="ARBA00022723"/>
    </source>
</evidence>
<feature type="binding site" evidence="7">
    <location>
        <position position="613"/>
    </location>
    <ligand>
        <name>[4Fe-4S] cluster</name>
        <dbReference type="ChEBI" id="CHEBI:49883"/>
    </ligand>
</feature>
<name>A0ABV5ZNN3_9BACT</name>
<evidence type="ECO:0000313" key="11">
    <source>
        <dbReference type="EMBL" id="MFB9898293.1"/>
    </source>
</evidence>
<dbReference type="InterPro" id="IPR011005">
    <property type="entry name" value="Dihydropteroate_synth-like_sf"/>
</dbReference>
<dbReference type="NCBIfam" id="NF002534">
    <property type="entry name" value="PRK02048.1"/>
    <property type="match status" value="1"/>
</dbReference>
<evidence type="ECO:0000259" key="9">
    <source>
        <dbReference type="Pfam" id="PF04551"/>
    </source>
</evidence>
<dbReference type="HAMAP" id="MF_00159">
    <property type="entry name" value="IspG"/>
    <property type="match status" value="1"/>
</dbReference>
<dbReference type="EC" id="1.17.7.3" evidence="7"/>
<feature type="region of interest" description="Disordered" evidence="8">
    <location>
        <begin position="392"/>
        <end position="415"/>
    </location>
</feature>
<dbReference type="Gene3D" id="3.30.413.10">
    <property type="entry name" value="Sulfite Reductase Hemoprotein, domain 1"/>
    <property type="match status" value="1"/>
</dbReference>
<evidence type="ECO:0000256" key="3">
    <source>
        <dbReference type="ARBA" id="ARBA00023002"/>
    </source>
</evidence>
<feature type="domain" description="IspG C-terminal" evidence="10">
    <location>
        <begin position="568"/>
        <end position="656"/>
    </location>
</feature>
<keyword evidence="4 7" id="KW-0408">Iron</keyword>
<comment type="function">
    <text evidence="7">Converts 2C-methyl-D-erythritol 2,4-cyclodiphosphate (ME-2,4cPP) into 1-hydroxy-2-methyl-2-(E)-butenyl 4-diphosphate.</text>
</comment>
<comment type="cofactor">
    <cofactor evidence="7">
        <name>[4Fe-4S] cluster</name>
        <dbReference type="ChEBI" id="CHEBI:49883"/>
    </cofactor>
    <text evidence="7">Binds 1 [4Fe-4S] cluster.</text>
</comment>
<proteinExistence type="inferred from homology"/>
<sequence length="663" mass="72579">MIDLFNYRRRETTEVHVGALGMGGGNPVRIQSMTTTDTNDTEASVAQSERIIKAGGELVRLTTQGIREAENLKNINAGIRADGFSTPLVADVHFNPNVADVAARYAEKVRVNPGNYVDPARRFVKLEYTDEEYAQELQKIEARFVPFLNICKANHTAIRIGVNHGSLSDRIRNRYGDTPEGIVESCMEFLRICRREQFADVVISIKASNTVVMVRSVRLLVARMEAEDMHYPLHLGVTEAGEGEDGRIKSAVGIGALLADGIGDTIRVSLSEEPEAEIPVARHLADYVGRKAGHLVIPGETYANFDWLHPERRHTQPVDIVGGHHVPIVIGASPDPSNGREDAACDAAQSATSGKPKADFLYAGGTLPEQIVPGQRYIVDYQLYARLQQQGQTTPATTGNEANEAGNETNEAATGSDKAVVTHGGATFYPIFPVMAMPFIGLVQAKMKFLVLQFGTPSEEYLPCLKAHPEVVVVCTSNHQNRLGEQRALVHEMMAAGVTNPVVFAQMYRLNDKEEFQLRAAADMGALMIDGLTDGIWLMNEGSVGTADITDTAFGILQAARLRTSKTEYISCPGCGRTLYDLRETIARIRQATTAMKGLKIGIMGCIVNGPGEMADADYGYVGAGPHRVSLYRRQECVEKNIPEEEAVDRLLQLIENDRRRQS</sequence>
<dbReference type="Proteomes" id="UP001589688">
    <property type="component" value="Unassembled WGS sequence"/>
</dbReference>
<dbReference type="PIRSF" id="PIRSF037336">
    <property type="entry name" value="IspG_like"/>
    <property type="match status" value="1"/>
</dbReference>
<dbReference type="Gene3D" id="3.20.20.20">
    <property type="entry name" value="Dihydropteroate synthase-like"/>
    <property type="match status" value="1"/>
</dbReference>
<feature type="binding site" evidence="7">
    <location>
        <position position="606"/>
    </location>
    <ligand>
        <name>[4Fe-4S] cluster</name>
        <dbReference type="ChEBI" id="CHEBI:49883"/>
    </ligand>
</feature>
<evidence type="ECO:0000313" key="12">
    <source>
        <dbReference type="Proteomes" id="UP001589688"/>
    </source>
</evidence>
<evidence type="ECO:0000256" key="5">
    <source>
        <dbReference type="ARBA" id="ARBA00023014"/>
    </source>
</evidence>
<dbReference type="InterPro" id="IPR004588">
    <property type="entry name" value="IspG_bac-typ"/>
</dbReference>
<comment type="catalytic activity">
    <reaction evidence="7">
        <text>(2E)-4-hydroxy-3-methylbut-2-enyl diphosphate + oxidized [flavodoxin] + H2O + 2 H(+) = 2-C-methyl-D-erythritol 2,4-cyclic diphosphate + reduced [flavodoxin]</text>
        <dbReference type="Rhea" id="RHEA:43604"/>
        <dbReference type="Rhea" id="RHEA-COMP:10622"/>
        <dbReference type="Rhea" id="RHEA-COMP:10623"/>
        <dbReference type="ChEBI" id="CHEBI:15377"/>
        <dbReference type="ChEBI" id="CHEBI:15378"/>
        <dbReference type="ChEBI" id="CHEBI:57618"/>
        <dbReference type="ChEBI" id="CHEBI:58210"/>
        <dbReference type="ChEBI" id="CHEBI:58483"/>
        <dbReference type="ChEBI" id="CHEBI:128753"/>
        <dbReference type="EC" id="1.17.7.3"/>
    </reaction>
</comment>
<evidence type="ECO:0000256" key="6">
    <source>
        <dbReference type="ARBA" id="ARBA00023229"/>
    </source>
</evidence>
<feature type="binding site" evidence="7">
    <location>
        <position position="575"/>
    </location>
    <ligand>
        <name>[4Fe-4S] cluster</name>
        <dbReference type="ChEBI" id="CHEBI:49883"/>
    </ligand>
</feature>
<dbReference type="NCBIfam" id="TIGR00612">
    <property type="entry name" value="ispG_gcpE"/>
    <property type="match status" value="1"/>
</dbReference>
<evidence type="ECO:0000259" key="10">
    <source>
        <dbReference type="Pfam" id="PF26540"/>
    </source>
</evidence>
<keyword evidence="1 7" id="KW-0004">4Fe-4S</keyword>
<dbReference type="RefSeq" id="WP_027952952.1">
    <property type="nucleotide sequence ID" value="NZ_JBHLZF010000002.1"/>
</dbReference>
<dbReference type="EMBL" id="JBHLZF010000002">
    <property type="protein sequence ID" value="MFB9898293.1"/>
    <property type="molecule type" value="Genomic_DNA"/>
</dbReference>
<feature type="domain" description="IspG TIM-barrel" evidence="9">
    <location>
        <begin position="12"/>
        <end position="281"/>
    </location>
</feature>